<evidence type="ECO:0000256" key="3">
    <source>
        <dbReference type="ARBA" id="ARBA00022617"/>
    </source>
</evidence>
<dbReference type="Gene3D" id="1.10.3820.10">
    <property type="entry name" value="Di-heme elbow motif domain"/>
    <property type="match status" value="1"/>
</dbReference>
<feature type="signal peptide" evidence="7">
    <location>
        <begin position="1"/>
        <end position="36"/>
    </location>
</feature>
<evidence type="ECO:0000256" key="6">
    <source>
        <dbReference type="ARBA" id="ARBA00023004"/>
    </source>
</evidence>
<evidence type="ECO:0000256" key="2">
    <source>
        <dbReference type="ARBA" id="ARBA00022448"/>
    </source>
</evidence>
<name>A0ABZ3IP93_9FIRM</name>
<gene>
    <name evidence="9" type="ORF">SPSIL_036740</name>
</gene>
<dbReference type="EMBL" id="CP155573">
    <property type="protein sequence ID" value="XFO67475.1"/>
    <property type="molecule type" value="Genomic_DNA"/>
</dbReference>
<keyword evidence="4" id="KW-0479">Metal-binding</keyword>
<evidence type="ECO:0000313" key="10">
    <source>
        <dbReference type="Proteomes" id="UP000216752"/>
    </source>
</evidence>
<dbReference type="RefSeq" id="WP_094604234.1">
    <property type="nucleotide sequence ID" value="NZ_CP155573.1"/>
</dbReference>
<evidence type="ECO:0000256" key="7">
    <source>
        <dbReference type="SAM" id="SignalP"/>
    </source>
</evidence>
<proteinExistence type="predicted"/>
<feature type="chain" id="PRO_5047472063" description="Tetrahaem cytochrome domain-containing protein" evidence="7">
    <location>
        <begin position="37"/>
        <end position="178"/>
    </location>
</feature>
<dbReference type="Proteomes" id="UP000216752">
    <property type="component" value="Chromosome"/>
</dbReference>
<evidence type="ECO:0000256" key="1">
    <source>
        <dbReference type="ARBA" id="ARBA00004196"/>
    </source>
</evidence>
<dbReference type="InterPro" id="IPR038266">
    <property type="entry name" value="NapC/NirT_cytc_sf"/>
</dbReference>
<organism evidence="9 10">
    <name type="scientific">Sporomusa silvacetica DSM 10669</name>
    <dbReference type="NCBI Taxonomy" id="1123289"/>
    <lineage>
        <taxon>Bacteria</taxon>
        <taxon>Bacillati</taxon>
        <taxon>Bacillota</taxon>
        <taxon>Negativicutes</taxon>
        <taxon>Selenomonadales</taxon>
        <taxon>Sporomusaceae</taxon>
        <taxon>Sporomusa</taxon>
    </lineage>
</organism>
<keyword evidence="2" id="KW-0813">Transport</keyword>
<reference evidence="9" key="1">
    <citation type="submission" date="2024-05" db="EMBL/GenBank/DDBJ databases">
        <title>Isolation and characterization of Sporomusa carbonis sp. nov., a carboxydotrophic hydrogenogen in the genus of Sporomusa isolated from a charcoal burning pile.</title>
        <authorList>
            <person name="Boeer T."/>
            <person name="Rosenbaum F."/>
            <person name="Eysell L."/>
            <person name="Mueller V."/>
            <person name="Daniel R."/>
            <person name="Poehlein A."/>
        </authorList>
    </citation>
    <scope>NUCLEOTIDE SEQUENCE [LARGE SCALE GENOMIC DNA]</scope>
    <source>
        <strain evidence="9">DSM 10669</strain>
    </source>
</reference>
<accession>A0ABZ3IP93</accession>
<protein>
    <recommendedName>
        <fullName evidence="8">Tetrahaem cytochrome domain-containing protein</fullName>
    </recommendedName>
</protein>
<feature type="domain" description="Tetrahaem cytochrome" evidence="8">
    <location>
        <begin position="70"/>
        <end position="163"/>
    </location>
</feature>
<evidence type="ECO:0000256" key="5">
    <source>
        <dbReference type="ARBA" id="ARBA00022982"/>
    </source>
</evidence>
<dbReference type="InterPro" id="IPR036280">
    <property type="entry name" value="Multihaem_cyt_sf"/>
</dbReference>
<dbReference type="SUPFAM" id="SSF48695">
    <property type="entry name" value="Multiheme cytochromes"/>
    <property type="match status" value="1"/>
</dbReference>
<evidence type="ECO:0000256" key="4">
    <source>
        <dbReference type="ARBA" id="ARBA00022723"/>
    </source>
</evidence>
<evidence type="ECO:0000313" key="9">
    <source>
        <dbReference type="EMBL" id="XFO67475.1"/>
    </source>
</evidence>
<keyword evidence="6" id="KW-0408">Iron</keyword>
<keyword evidence="3" id="KW-0349">Heme</keyword>
<keyword evidence="5" id="KW-0249">Electron transport</keyword>
<sequence length="178" mass="20131">MPFKEKVIHFWKTASLKLKIACFFVLLILLGTTAIAAEKASETPASCAICHNMQSHYDSWHSGSLSAKKHADAGITCHDCHTPKMSQQIEEGIKYITGDYDEPMKKREFSKALCLQCHTLETAKGKTDFPEGNPHDSHEGEQECFKCHSMHQQSKTTCSECHSFTWIKELPDNWKKGK</sequence>
<dbReference type="InterPro" id="IPR012286">
    <property type="entry name" value="Tetrahaem_cytochrome"/>
</dbReference>
<keyword evidence="7" id="KW-0732">Signal</keyword>
<evidence type="ECO:0000259" key="8">
    <source>
        <dbReference type="Pfam" id="PF14537"/>
    </source>
</evidence>
<dbReference type="Pfam" id="PF14537">
    <property type="entry name" value="Cytochrom_c3_2"/>
    <property type="match status" value="1"/>
</dbReference>
<comment type="subcellular location">
    <subcellularLocation>
        <location evidence="1">Cell envelope</location>
    </subcellularLocation>
</comment>
<keyword evidence="10" id="KW-1185">Reference proteome</keyword>